<evidence type="ECO:0000256" key="1">
    <source>
        <dbReference type="PROSITE-ProRule" id="PRU00169"/>
    </source>
</evidence>
<dbReference type="Pfam" id="PF00072">
    <property type="entry name" value="Response_reg"/>
    <property type="match status" value="1"/>
</dbReference>
<dbReference type="InterPro" id="IPR011006">
    <property type="entry name" value="CheY-like_superfamily"/>
</dbReference>
<sequence length="391" mass="42668">MTLRVLFVDDNQKVLNSIARQFEGVLDYETANGPHEAIELLDPENPFAVVVSDMRMPKMNGAELLTHVRKVSPETVRIMLSGYADLQATIQAVNEGNIARFLSKPCPRELLERAIREGLDQYQLVTGQRELLEGTLQGSVTVLCAILSLVHPLAFGRVSQVQRIALAIGDQMQLESIWDLKIASMLFPLGCVSLSERALECMLEGIPVPSEERSAYEQHPSVARAMLQEIPRLDNVAAIVAYQEKGFDGSGLPIDEIAGTDIPIGARVLKAALDFEIAMKQTSDATTALEKLLQSPAGYDPEVLDALRQQIEAGFCQRSQRTVPLAELRTGMVLAADVRLEGGKLVAASGQEVTDSIRRNLETFCEFGQIEGSFEIESVGGAENAECEAVC</sequence>
<dbReference type="InterPro" id="IPR052020">
    <property type="entry name" value="Cyclic_di-GMP/3'3'-cGAMP_PDE"/>
</dbReference>
<dbReference type="Gene3D" id="3.40.50.2300">
    <property type="match status" value="1"/>
</dbReference>
<dbReference type="Gene3D" id="1.10.3210.10">
    <property type="entry name" value="Hypothetical protein af1432"/>
    <property type="match status" value="1"/>
</dbReference>
<reference evidence="3 4" key="1">
    <citation type="submission" date="2019-02" db="EMBL/GenBank/DDBJ databases">
        <title>Deep-cultivation of Planctomycetes and their phenomic and genomic characterization uncovers novel biology.</title>
        <authorList>
            <person name="Wiegand S."/>
            <person name="Jogler M."/>
            <person name="Boedeker C."/>
            <person name="Pinto D."/>
            <person name="Vollmers J."/>
            <person name="Rivas-Marin E."/>
            <person name="Kohn T."/>
            <person name="Peeters S.H."/>
            <person name="Heuer A."/>
            <person name="Rast P."/>
            <person name="Oberbeckmann S."/>
            <person name="Bunk B."/>
            <person name="Jeske O."/>
            <person name="Meyerdierks A."/>
            <person name="Storesund J.E."/>
            <person name="Kallscheuer N."/>
            <person name="Luecker S."/>
            <person name="Lage O.M."/>
            <person name="Pohl T."/>
            <person name="Merkel B.J."/>
            <person name="Hornburger P."/>
            <person name="Mueller R.-W."/>
            <person name="Bruemmer F."/>
            <person name="Labrenz M."/>
            <person name="Spormann A.M."/>
            <person name="Op den Camp H."/>
            <person name="Overmann J."/>
            <person name="Amann R."/>
            <person name="Jetten M.S.M."/>
            <person name="Mascher T."/>
            <person name="Medema M.H."/>
            <person name="Devos D.P."/>
            <person name="Kaster A.-K."/>
            <person name="Ovreas L."/>
            <person name="Rohde M."/>
            <person name="Galperin M.Y."/>
            <person name="Jogler C."/>
        </authorList>
    </citation>
    <scope>NUCLEOTIDE SEQUENCE [LARGE SCALE GENOMIC DNA]</scope>
    <source>
        <strain evidence="3 4">Mal33</strain>
    </source>
</reference>
<name>A0A518IYS9_9BACT</name>
<accession>A0A518IYS9</accession>
<organism evidence="3 4">
    <name type="scientific">Rosistilla oblonga</name>
    <dbReference type="NCBI Taxonomy" id="2527990"/>
    <lineage>
        <taxon>Bacteria</taxon>
        <taxon>Pseudomonadati</taxon>
        <taxon>Planctomycetota</taxon>
        <taxon>Planctomycetia</taxon>
        <taxon>Pirellulales</taxon>
        <taxon>Pirellulaceae</taxon>
        <taxon>Rosistilla</taxon>
    </lineage>
</organism>
<dbReference type="SUPFAM" id="SSF52172">
    <property type="entry name" value="CheY-like"/>
    <property type="match status" value="1"/>
</dbReference>
<evidence type="ECO:0000313" key="3">
    <source>
        <dbReference type="EMBL" id="QDV58242.1"/>
    </source>
</evidence>
<dbReference type="PANTHER" id="PTHR45228">
    <property type="entry name" value="CYCLIC DI-GMP PHOSPHODIESTERASE TM_0186-RELATED"/>
    <property type="match status" value="1"/>
</dbReference>
<evidence type="ECO:0000313" key="4">
    <source>
        <dbReference type="Proteomes" id="UP000316770"/>
    </source>
</evidence>
<feature type="domain" description="Response regulatory" evidence="2">
    <location>
        <begin position="4"/>
        <end position="119"/>
    </location>
</feature>
<dbReference type="SMART" id="SM00448">
    <property type="entry name" value="REC"/>
    <property type="match status" value="1"/>
</dbReference>
<dbReference type="AlphaFoldDB" id="A0A518IYS9"/>
<dbReference type="Proteomes" id="UP000316770">
    <property type="component" value="Chromosome"/>
</dbReference>
<gene>
    <name evidence="3" type="primary">hupR1_1</name>
    <name evidence="3" type="ORF">Mal33_42600</name>
</gene>
<dbReference type="CDD" id="cd17569">
    <property type="entry name" value="REC_HupR-like"/>
    <property type="match status" value="1"/>
</dbReference>
<dbReference type="GO" id="GO:0000160">
    <property type="term" value="P:phosphorelay signal transduction system"/>
    <property type="evidence" value="ECO:0007669"/>
    <property type="project" value="InterPro"/>
</dbReference>
<dbReference type="PROSITE" id="PS50110">
    <property type="entry name" value="RESPONSE_REGULATORY"/>
    <property type="match status" value="1"/>
</dbReference>
<keyword evidence="4" id="KW-1185">Reference proteome</keyword>
<dbReference type="PANTHER" id="PTHR45228:SF8">
    <property type="entry name" value="TWO-COMPONENT RESPONSE REGULATOR-RELATED"/>
    <property type="match status" value="1"/>
</dbReference>
<evidence type="ECO:0000259" key="2">
    <source>
        <dbReference type="PROSITE" id="PS50110"/>
    </source>
</evidence>
<proteinExistence type="predicted"/>
<protein>
    <submittedName>
        <fullName evidence="3">Hydrogenase transcriptional regulatory protein hupR1</fullName>
    </submittedName>
</protein>
<feature type="modified residue" description="4-aspartylphosphate" evidence="1">
    <location>
        <position position="53"/>
    </location>
</feature>
<dbReference type="InterPro" id="IPR001789">
    <property type="entry name" value="Sig_transdc_resp-reg_receiver"/>
</dbReference>
<dbReference type="EMBL" id="CP036318">
    <property type="protein sequence ID" value="QDV58242.1"/>
    <property type="molecule type" value="Genomic_DNA"/>
</dbReference>
<keyword evidence="1" id="KW-0597">Phosphoprotein</keyword>
<dbReference type="Pfam" id="PF13487">
    <property type="entry name" value="HD_5"/>
    <property type="match status" value="1"/>
</dbReference>
<dbReference type="RefSeq" id="WP_145288417.1">
    <property type="nucleotide sequence ID" value="NZ_CP036318.1"/>
</dbReference>